<comment type="caution">
    <text evidence="3">The sequence shown here is derived from an EMBL/GenBank/DDBJ whole genome shotgun (WGS) entry which is preliminary data.</text>
</comment>
<evidence type="ECO:0000259" key="1">
    <source>
        <dbReference type="Pfam" id="PF09836"/>
    </source>
</evidence>
<organism evidence="3 4">
    <name type="scientific">Lysobacter arvi</name>
    <dbReference type="NCBI Taxonomy" id="3038776"/>
    <lineage>
        <taxon>Bacteria</taxon>
        <taxon>Pseudomonadati</taxon>
        <taxon>Pseudomonadota</taxon>
        <taxon>Gammaproteobacteria</taxon>
        <taxon>Lysobacterales</taxon>
        <taxon>Lysobacteraceae</taxon>
        <taxon>Lysobacter</taxon>
    </lineage>
</organism>
<name>A0ABU1CBP1_9GAMM</name>
<gene>
    <name evidence="3" type="ORF">P8609_06445</name>
</gene>
<feature type="domain" description="NGO1945-like C-terminal" evidence="2">
    <location>
        <begin position="149"/>
        <end position="245"/>
    </location>
</feature>
<reference evidence="3 4" key="1">
    <citation type="submission" date="2023-04" db="EMBL/GenBank/DDBJ databases">
        <title>Lysobacter sp. strain UC isolated from soil sample.</title>
        <authorList>
            <person name="Choksket S."/>
            <person name="Harshvardhan F."/>
            <person name="Rana R."/>
            <person name="Patil P.B."/>
            <person name="Korpole S."/>
        </authorList>
    </citation>
    <scope>NUCLEOTIDE SEQUENCE [LARGE SCALE GENOMIC DNA]</scope>
    <source>
        <strain evidence="3 4">UC</strain>
    </source>
</reference>
<proteinExistence type="predicted"/>
<dbReference type="InterPro" id="IPR018640">
    <property type="entry name" value="DUF2063"/>
</dbReference>
<evidence type="ECO:0000259" key="2">
    <source>
        <dbReference type="Pfam" id="PF22106"/>
    </source>
</evidence>
<dbReference type="Pfam" id="PF22106">
    <property type="entry name" value="NGO1945_C"/>
    <property type="match status" value="1"/>
</dbReference>
<dbReference type="InterPro" id="IPR054098">
    <property type="entry name" value="NGO1945-like_C"/>
</dbReference>
<dbReference type="Gene3D" id="3.90.930.50">
    <property type="match status" value="1"/>
</dbReference>
<keyword evidence="3" id="KW-0238">DNA-binding</keyword>
<evidence type="ECO:0000313" key="4">
    <source>
        <dbReference type="Proteomes" id="UP001233535"/>
    </source>
</evidence>
<dbReference type="RefSeq" id="WP_309261729.1">
    <property type="nucleotide sequence ID" value="NZ_JARUHG010000001.1"/>
</dbReference>
<dbReference type="Proteomes" id="UP001233535">
    <property type="component" value="Unassembled WGS sequence"/>
</dbReference>
<dbReference type="GO" id="GO:0003677">
    <property type="term" value="F:DNA binding"/>
    <property type="evidence" value="ECO:0007669"/>
    <property type="project" value="UniProtKB-KW"/>
</dbReference>
<dbReference type="Pfam" id="PF09836">
    <property type="entry name" value="DUF2063"/>
    <property type="match status" value="1"/>
</dbReference>
<dbReference type="InterPro" id="IPR044922">
    <property type="entry name" value="DUF2063_N_sf"/>
</dbReference>
<sequence>MPTPDAPARLRAQQLALTGHLRDPQAARAPDGVEERRLAIYRDLVFNNLESLLAGNFPVLKQVLGDADWRALVRDFFRVHRAQTPLFPELGREFLRFLDARENRTPTLPPFAGELAHYEWVELALQISDAELPAFEADGDLLDDVPVLSPLAWPLAYAWPVHRIGPDHRPSVAPDEPTLLLVRRGRDGEVRFSQLSPLAFRLLQRLDESPSMTGRAQLEALAAEAGHADVASFVQQGAALLEQMRATGVIPGARPR</sequence>
<keyword evidence="4" id="KW-1185">Reference proteome</keyword>
<protein>
    <submittedName>
        <fullName evidence="3">DNA-binding domain-containing protein</fullName>
    </submittedName>
</protein>
<evidence type="ECO:0000313" key="3">
    <source>
        <dbReference type="EMBL" id="MDR0182609.1"/>
    </source>
</evidence>
<feature type="domain" description="Putative DNA-binding" evidence="1">
    <location>
        <begin position="13"/>
        <end position="98"/>
    </location>
</feature>
<accession>A0ABU1CBP1</accession>
<dbReference type="EMBL" id="JARUHG010000001">
    <property type="protein sequence ID" value="MDR0182609.1"/>
    <property type="molecule type" value="Genomic_DNA"/>
</dbReference>
<dbReference type="Gene3D" id="1.10.150.690">
    <property type="entry name" value="DUF2063"/>
    <property type="match status" value="1"/>
</dbReference>